<comment type="caution">
    <text evidence="1">The sequence shown here is derived from an EMBL/GenBank/DDBJ whole genome shotgun (WGS) entry which is preliminary data.</text>
</comment>
<name>A0ABU4UIY0_9GAMM</name>
<dbReference type="EMBL" id="JAXARY010000017">
    <property type="protein sequence ID" value="MDX8129043.1"/>
    <property type="molecule type" value="Genomic_DNA"/>
</dbReference>
<reference evidence="1 2" key="1">
    <citation type="submission" date="2023-11" db="EMBL/GenBank/DDBJ databases">
        <authorList>
            <person name="Ouyang M.-Y."/>
        </authorList>
    </citation>
    <scope>NUCLEOTIDE SEQUENCE [LARGE SCALE GENOMIC DNA]</scope>
    <source>
        <strain evidence="1 2">OY6</strain>
    </source>
</reference>
<organism evidence="1 2">
    <name type="scientific">Methylomonas defluvii</name>
    <dbReference type="NCBI Taxonomy" id="3045149"/>
    <lineage>
        <taxon>Bacteria</taxon>
        <taxon>Pseudomonadati</taxon>
        <taxon>Pseudomonadota</taxon>
        <taxon>Gammaproteobacteria</taxon>
        <taxon>Methylococcales</taxon>
        <taxon>Methylococcaceae</taxon>
        <taxon>Methylomonas</taxon>
    </lineage>
</organism>
<dbReference type="RefSeq" id="WP_319962359.1">
    <property type="nucleotide sequence ID" value="NZ_JAXARY010000017.1"/>
</dbReference>
<keyword evidence="2" id="KW-1185">Reference proteome</keyword>
<accession>A0ABU4UIY0</accession>
<evidence type="ECO:0000313" key="2">
    <source>
        <dbReference type="Proteomes" id="UP001284537"/>
    </source>
</evidence>
<dbReference type="Proteomes" id="UP001284537">
    <property type="component" value="Unassembled WGS sequence"/>
</dbReference>
<proteinExistence type="predicted"/>
<gene>
    <name evidence="1" type="ORF">QLH52_17220</name>
</gene>
<evidence type="ECO:0000313" key="1">
    <source>
        <dbReference type="EMBL" id="MDX8129043.1"/>
    </source>
</evidence>
<protein>
    <submittedName>
        <fullName evidence="1">Uncharacterized protein</fullName>
    </submittedName>
</protein>
<sequence length="108" mass="11368">MAGACPRTRSVFYRTQSSAIATACNDESQAALTNTGGMVIGDAGVYNRDSSSIYRHTFSPSQLLGICSEGRKAAFTEQLGILALATDGSYQLYYLDASALAAFALEPA</sequence>